<organism evidence="2 3">
    <name type="scientific">Suillus discolor</name>
    <dbReference type="NCBI Taxonomy" id="1912936"/>
    <lineage>
        <taxon>Eukaryota</taxon>
        <taxon>Fungi</taxon>
        <taxon>Dikarya</taxon>
        <taxon>Basidiomycota</taxon>
        <taxon>Agaricomycotina</taxon>
        <taxon>Agaricomycetes</taxon>
        <taxon>Agaricomycetidae</taxon>
        <taxon>Boletales</taxon>
        <taxon>Suillineae</taxon>
        <taxon>Suillaceae</taxon>
        <taxon>Suillus</taxon>
    </lineage>
</organism>
<feature type="compositionally biased region" description="Acidic residues" evidence="1">
    <location>
        <begin position="365"/>
        <end position="380"/>
    </location>
</feature>
<protein>
    <submittedName>
        <fullName evidence="2">Uncharacterized protein</fullName>
    </submittedName>
</protein>
<name>A0A9P7JYY6_9AGAM</name>
<dbReference type="RefSeq" id="XP_041297897.1">
    <property type="nucleotide sequence ID" value="XM_041440965.1"/>
</dbReference>
<dbReference type="GeneID" id="64703224"/>
<feature type="compositionally biased region" description="Acidic residues" evidence="1">
    <location>
        <begin position="424"/>
        <end position="440"/>
    </location>
</feature>
<feature type="compositionally biased region" description="Polar residues" evidence="1">
    <location>
        <begin position="549"/>
        <end position="559"/>
    </location>
</feature>
<dbReference type="EMBL" id="JABBWM010000005">
    <property type="protein sequence ID" value="KAG2117008.1"/>
    <property type="molecule type" value="Genomic_DNA"/>
</dbReference>
<feature type="compositionally biased region" description="Basic and acidic residues" evidence="1">
    <location>
        <begin position="197"/>
        <end position="209"/>
    </location>
</feature>
<sequence>MQAPKMDARLLKTRKSMYRDWLYNWRAEKTLKKQSKFSKKWTARLVIEHQYKKEILEKTGARPGGKEMIKNYQGAVNAIMGGLSEEQLEEANKTAIEWSSRAPPTDVQAEFAQKKAPGMMKDLATQLWRQAGMRIFILSAWKTEEGEVRINGIDFNDKLEGSSFTDTKDWKPMLPEWNAYVGEDIDRNDDEDGNEDREEKENRNQRRKKEEFALEVDTYGLPVIPDMKSLNLEDKKSLIRTFLTKHYRFCSQKPKVSVPWSAVREAQDDFIEAKFLLSGGKIQDPSKLQWHEADWLLEFWHQRQKDKVRPTFEFKAWQDQEKEMREPVEKITGCDSSTICSQATAKTKSTGKSSRKPTRRVEPDSSSESEDGNGEGDEEVQLPPSKLTLAGKRGRDVQFAPVKKPAGTTGKSSRRQTGRVEQESSGESEDLDEAQGDEEIQLSTSKLASVGKRGRAVRSVPVEQLPSKSTGRSSRKPTGRVEQELSSEGEFGDEGECHEGVQSRPSKLKSIRKRGRAVQSDSEQDSCLPVKKAKPNVIRRNKPLEDNAGTPSAESSSNLDRAPLPSNDARGSHLVGPASAIRMKETRNKIPAPERTAPSTTQATGKKAKRDGAQVHNLEPKWSTRTAKVSYKVNYMQKE</sequence>
<feature type="compositionally biased region" description="Polar residues" evidence="1">
    <location>
        <begin position="342"/>
        <end position="352"/>
    </location>
</feature>
<evidence type="ECO:0000313" key="2">
    <source>
        <dbReference type="EMBL" id="KAG2117008.1"/>
    </source>
</evidence>
<keyword evidence="3" id="KW-1185">Reference proteome</keyword>
<dbReference type="AlphaFoldDB" id="A0A9P7JYY6"/>
<feature type="compositionally biased region" description="Acidic residues" evidence="1">
    <location>
        <begin position="186"/>
        <end position="196"/>
    </location>
</feature>
<evidence type="ECO:0000313" key="3">
    <source>
        <dbReference type="Proteomes" id="UP000823399"/>
    </source>
</evidence>
<dbReference type="Proteomes" id="UP000823399">
    <property type="component" value="Unassembled WGS sequence"/>
</dbReference>
<proteinExistence type="predicted"/>
<feature type="compositionally biased region" description="Basic residues" evidence="1">
    <location>
        <begin position="531"/>
        <end position="541"/>
    </location>
</feature>
<feature type="region of interest" description="Disordered" evidence="1">
    <location>
        <begin position="181"/>
        <end position="209"/>
    </location>
</feature>
<feature type="compositionally biased region" description="Acidic residues" evidence="1">
    <location>
        <begin position="485"/>
        <end position="494"/>
    </location>
</feature>
<reference evidence="2" key="1">
    <citation type="journal article" date="2020" name="New Phytol.">
        <title>Comparative genomics reveals dynamic genome evolution in host specialist ectomycorrhizal fungi.</title>
        <authorList>
            <person name="Lofgren L.A."/>
            <person name="Nguyen N.H."/>
            <person name="Vilgalys R."/>
            <person name="Ruytinx J."/>
            <person name="Liao H.L."/>
            <person name="Branco S."/>
            <person name="Kuo A."/>
            <person name="LaButti K."/>
            <person name="Lipzen A."/>
            <person name="Andreopoulos W."/>
            <person name="Pangilinan J."/>
            <person name="Riley R."/>
            <person name="Hundley H."/>
            <person name="Na H."/>
            <person name="Barry K."/>
            <person name="Grigoriev I.V."/>
            <person name="Stajich J.E."/>
            <person name="Kennedy P.G."/>
        </authorList>
    </citation>
    <scope>NUCLEOTIDE SEQUENCE</scope>
    <source>
        <strain evidence="2">FC423</strain>
    </source>
</reference>
<comment type="caution">
    <text evidence="2">The sequence shown here is derived from an EMBL/GenBank/DDBJ whole genome shotgun (WGS) entry which is preliminary data.</text>
</comment>
<gene>
    <name evidence="2" type="ORF">F5147DRAFT_768398</name>
</gene>
<evidence type="ECO:0000256" key="1">
    <source>
        <dbReference type="SAM" id="MobiDB-lite"/>
    </source>
</evidence>
<dbReference type="OrthoDB" id="2688399at2759"/>
<feature type="compositionally biased region" description="Basic residues" evidence="1">
    <location>
        <begin position="506"/>
        <end position="516"/>
    </location>
</feature>
<feature type="region of interest" description="Disordered" evidence="1">
    <location>
        <begin position="342"/>
        <end position="614"/>
    </location>
</feature>
<accession>A0A9P7JYY6</accession>